<dbReference type="GO" id="GO:0030288">
    <property type="term" value="C:outer membrane-bounded periplasmic space"/>
    <property type="evidence" value="ECO:0007669"/>
    <property type="project" value="TreeGrafter"/>
</dbReference>
<dbReference type="AlphaFoldDB" id="A0A538SL36"/>
<comment type="caution">
    <text evidence="4">The sequence shown here is derived from an EMBL/GenBank/DDBJ whole genome shotgun (WGS) entry which is preliminary data.</text>
</comment>
<feature type="compositionally biased region" description="Basic residues" evidence="2">
    <location>
        <begin position="1"/>
        <end position="10"/>
    </location>
</feature>
<dbReference type="EMBL" id="VBOT01000046">
    <property type="protein sequence ID" value="TMQ52071.1"/>
    <property type="molecule type" value="Genomic_DNA"/>
</dbReference>
<dbReference type="InterPro" id="IPR012854">
    <property type="entry name" value="Cu_amine_oxidase-like_N"/>
</dbReference>
<dbReference type="SUPFAM" id="SSF53187">
    <property type="entry name" value="Zn-dependent exopeptidases"/>
    <property type="match status" value="1"/>
</dbReference>
<evidence type="ECO:0000256" key="2">
    <source>
        <dbReference type="SAM" id="MobiDB-lite"/>
    </source>
</evidence>
<reference evidence="4 5" key="1">
    <citation type="journal article" date="2019" name="Nat. Microbiol.">
        <title>Mediterranean grassland soil C-N compound turnover is dependent on rainfall and depth, and is mediated by genomically divergent microorganisms.</title>
        <authorList>
            <person name="Diamond S."/>
            <person name="Andeer P.F."/>
            <person name="Li Z."/>
            <person name="Crits-Christoph A."/>
            <person name="Burstein D."/>
            <person name="Anantharaman K."/>
            <person name="Lane K.R."/>
            <person name="Thomas B.C."/>
            <person name="Pan C."/>
            <person name="Northen T.R."/>
            <person name="Banfield J.F."/>
        </authorList>
    </citation>
    <scope>NUCLEOTIDE SEQUENCE [LARGE SCALE GENOMIC DNA]</scope>
    <source>
        <strain evidence="4">WS_3</strain>
    </source>
</reference>
<evidence type="ECO:0000313" key="4">
    <source>
        <dbReference type="EMBL" id="TMQ52071.1"/>
    </source>
</evidence>
<dbReference type="InterPro" id="IPR050695">
    <property type="entry name" value="N-acetylmuramoyl_amidase_3"/>
</dbReference>
<accession>A0A538SL36</accession>
<dbReference type="GO" id="GO:0009253">
    <property type="term" value="P:peptidoglycan catabolic process"/>
    <property type="evidence" value="ECO:0007669"/>
    <property type="project" value="InterPro"/>
</dbReference>
<evidence type="ECO:0000259" key="3">
    <source>
        <dbReference type="SMART" id="SM00646"/>
    </source>
</evidence>
<feature type="region of interest" description="Disordered" evidence="2">
    <location>
        <begin position="1"/>
        <end position="52"/>
    </location>
</feature>
<dbReference type="GO" id="GO:0008745">
    <property type="term" value="F:N-acetylmuramoyl-L-alanine amidase activity"/>
    <property type="evidence" value="ECO:0007669"/>
    <property type="project" value="InterPro"/>
</dbReference>
<keyword evidence="1" id="KW-0378">Hydrolase</keyword>
<proteinExistence type="predicted"/>
<evidence type="ECO:0000313" key="5">
    <source>
        <dbReference type="Proteomes" id="UP000320184"/>
    </source>
</evidence>
<dbReference type="PANTHER" id="PTHR30404">
    <property type="entry name" value="N-ACETYLMURAMOYL-L-ALANINE AMIDASE"/>
    <property type="match status" value="1"/>
</dbReference>
<gene>
    <name evidence="4" type="ORF">E6K73_03895</name>
</gene>
<dbReference type="Proteomes" id="UP000320184">
    <property type="component" value="Unassembled WGS sequence"/>
</dbReference>
<feature type="domain" description="MurNAc-LAA" evidence="3">
    <location>
        <begin position="389"/>
        <end position="527"/>
    </location>
</feature>
<dbReference type="Gene3D" id="3.40.630.40">
    <property type="entry name" value="Zn-dependent exopeptidases"/>
    <property type="match status" value="1"/>
</dbReference>
<feature type="compositionally biased region" description="Basic and acidic residues" evidence="2">
    <location>
        <begin position="32"/>
        <end position="44"/>
    </location>
</feature>
<dbReference type="SUPFAM" id="SSF55383">
    <property type="entry name" value="Copper amine oxidase, domain N"/>
    <property type="match status" value="1"/>
</dbReference>
<dbReference type="PANTHER" id="PTHR30404:SF0">
    <property type="entry name" value="N-ACETYLMURAMOYL-L-ALANINE AMIDASE AMIC"/>
    <property type="match status" value="1"/>
</dbReference>
<organism evidence="4 5">
    <name type="scientific">Eiseniibacteriota bacterium</name>
    <dbReference type="NCBI Taxonomy" id="2212470"/>
    <lineage>
        <taxon>Bacteria</taxon>
        <taxon>Candidatus Eiseniibacteriota</taxon>
    </lineage>
</organism>
<name>A0A538SL36_UNCEI</name>
<dbReference type="Pfam" id="PF01520">
    <property type="entry name" value="Amidase_3"/>
    <property type="match status" value="1"/>
</dbReference>
<sequence>MRARSGRHRQGPGARRESAKSDHGQVGAGGRSETRVATRRHDVGGSRVSRRPPARTWPVAALVLLLVTATDSAARRHEPKPRAGDLPAGWETRIRVSPESGPTRSLDGETYVGVNDLARLLDATKYWRSDVRKLVLRARAHRIQLTVDNPFALIDDRTVRLPAPVRSRGGELQVPVALVDSLPHDSTLARLRYDPGRKVVLQVPASGVVGAPQIVAQPSGTTLWFPIDRPEDFVVAGRARAHFRLRFSGFFIGVLPDTLAPPSLVRSIRSIRSAVGSGFELEVVPLAAGYRLVRDQGGGRMGVVIASRPAPDLEEFAPEGPPGPRRLRVVVLDPGHGGSDAGVAVPGVVEKDLTLRLARLLKVELERRLSARVVLTREDDRKLSVDQRAEKANRARADLVLSLHFDGFSSPAARGATVYCPPATFGLQSESERTASAAELQVLQWRDVGTRHAVLSRELAEAVLSSLELHGQGPTRLREVLPSSLLGVNAPGLMMECATLTSAADRQRLAEPNGLGDLAASIAEGVQSYQRNE</sequence>
<evidence type="ECO:0000256" key="1">
    <source>
        <dbReference type="ARBA" id="ARBA00022801"/>
    </source>
</evidence>
<dbReference type="InterPro" id="IPR002508">
    <property type="entry name" value="MurNAc-LAA_cat"/>
</dbReference>
<dbReference type="InterPro" id="IPR036582">
    <property type="entry name" value="Mao_N_sf"/>
</dbReference>
<feature type="compositionally biased region" description="Basic and acidic residues" evidence="2">
    <location>
        <begin position="14"/>
        <end position="23"/>
    </location>
</feature>
<protein>
    <recommendedName>
        <fullName evidence="3">MurNAc-LAA domain-containing protein</fullName>
    </recommendedName>
</protein>
<dbReference type="SMART" id="SM00646">
    <property type="entry name" value="Ami_3"/>
    <property type="match status" value="1"/>
</dbReference>
<dbReference type="Pfam" id="PF07833">
    <property type="entry name" value="Cu_amine_oxidN1"/>
    <property type="match status" value="1"/>
</dbReference>
<dbReference type="CDD" id="cd02696">
    <property type="entry name" value="MurNAc-LAA"/>
    <property type="match status" value="1"/>
</dbReference>